<dbReference type="SUPFAM" id="SSF56349">
    <property type="entry name" value="DNA breaking-rejoining enzymes"/>
    <property type="match status" value="1"/>
</dbReference>
<evidence type="ECO:0000259" key="10">
    <source>
        <dbReference type="PROSITE" id="PS51898"/>
    </source>
</evidence>
<proteinExistence type="inferred from homology"/>
<comment type="function">
    <text evidence="9">Site-specific tyrosine recombinase, which acts by catalyzing the cutting and rejoining of the recombining DNA molecules. The XerC-XerD complex is essential to convert dimers of the bacterial chromosome into monomers to permit their segregation at cell division. It also contributes to the segregational stability of plasmids.</text>
</comment>
<dbReference type="Gene3D" id="1.10.150.130">
    <property type="match status" value="1"/>
</dbReference>
<organism evidence="12 13">
    <name type="scientific">Copranaerobaculum intestinale</name>
    <dbReference type="NCBI Taxonomy" id="2692629"/>
    <lineage>
        <taxon>Bacteria</taxon>
        <taxon>Bacillati</taxon>
        <taxon>Bacillota</taxon>
        <taxon>Erysipelotrichia</taxon>
        <taxon>Erysipelotrichales</taxon>
        <taxon>Erysipelotrichaceae</taxon>
        <taxon>Copranaerobaculum</taxon>
    </lineage>
</organism>
<dbReference type="PROSITE" id="PS51898">
    <property type="entry name" value="TYR_RECOMBINASE"/>
    <property type="match status" value="1"/>
</dbReference>
<comment type="subunit">
    <text evidence="9">Forms a cyclic heterotetrameric complex composed of two molecules of XerC and two molecules of XerD.</text>
</comment>
<dbReference type="GO" id="GO:0003677">
    <property type="term" value="F:DNA binding"/>
    <property type="evidence" value="ECO:0007669"/>
    <property type="project" value="UniProtKB-UniRule"/>
</dbReference>
<dbReference type="Proteomes" id="UP000434036">
    <property type="component" value="Unassembled WGS sequence"/>
</dbReference>
<evidence type="ECO:0000256" key="9">
    <source>
        <dbReference type="HAMAP-Rule" id="MF_01808"/>
    </source>
</evidence>
<dbReference type="PANTHER" id="PTHR30349">
    <property type="entry name" value="PHAGE INTEGRASE-RELATED"/>
    <property type="match status" value="1"/>
</dbReference>
<feature type="active site" evidence="9">
    <location>
        <position position="267"/>
    </location>
</feature>
<comment type="caution">
    <text evidence="12">The sequence shown here is derived from an EMBL/GenBank/DDBJ whole genome shotgun (WGS) entry which is preliminary data.</text>
</comment>
<feature type="domain" description="Core-binding (CB)" evidence="11">
    <location>
        <begin position="1"/>
        <end position="87"/>
    </location>
</feature>
<dbReference type="GO" id="GO:0051301">
    <property type="term" value="P:cell division"/>
    <property type="evidence" value="ECO:0007669"/>
    <property type="project" value="UniProtKB-KW"/>
</dbReference>
<reference evidence="12 13" key="1">
    <citation type="submission" date="2019-12" db="EMBL/GenBank/DDBJ databases">
        <authorList>
            <person name="Yang R."/>
        </authorList>
    </citation>
    <scope>NUCLEOTIDE SEQUENCE [LARGE SCALE GENOMIC DNA]</scope>
    <source>
        <strain evidence="12 13">DONG20-135</strain>
    </source>
</reference>
<reference evidence="12 13" key="2">
    <citation type="submission" date="2020-01" db="EMBL/GenBank/DDBJ databases">
        <title>Clostridiaceae sp. nov. isolated from the gut of human by culturomics.</title>
        <authorList>
            <person name="Chang Y."/>
        </authorList>
    </citation>
    <scope>NUCLEOTIDE SEQUENCE [LARGE SCALE GENOMIC DNA]</scope>
    <source>
        <strain evidence="12 13">DONG20-135</strain>
    </source>
</reference>
<protein>
    <recommendedName>
        <fullName evidence="9">Tyrosine recombinase XerC</fullName>
    </recommendedName>
</protein>
<feature type="active site" description="O-(3'-phospho-DNA)-tyrosine intermediate" evidence="9">
    <location>
        <position position="276"/>
    </location>
</feature>
<feature type="active site" evidence="9">
    <location>
        <position position="241"/>
    </location>
</feature>
<dbReference type="InterPro" id="IPR023009">
    <property type="entry name" value="Tyrosine_recombinase_XerC/XerD"/>
</dbReference>
<dbReference type="InterPro" id="IPR010998">
    <property type="entry name" value="Integrase_recombinase_N"/>
</dbReference>
<feature type="active site" evidence="9">
    <location>
        <position position="171"/>
    </location>
</feature>
<dbReference type="InterPro" id="IPR044068">
    <property type="entry name" value="CB"/>
</dbReference>
<dbReference type="GO" id="GO:0007059">
    <property type="term" value="P:chromosome segregation"/>
    <property type="evidence" value="ECO:0007669"/>
    <property type="project" value="UniProtKB-UniRule"/>
</dbReference>
<evidence type="ECO:0000256" key="3">
    <source>
        <dbReference type="ARBA" id="ARBA00022618"/>
    </source>
</evidence>
<name>A0A6N8U6C2_9FIRM</name>
<keyword evidence="8 9" id="KW-0131">Cell cycle</keyword>
<dbReference type="RefSeq" id="WP_160625159.1">
    <property type="nucleotide sequence ID" value="NZ_WUUQ01000002.1"/>
</dbReference>
<evidence type="ECO:0000256" key="1">
    <source>
        <dbReference type="ARBA" id="ARBA00004496"/>
    </source>
</evidence>
<keyword evidence="3 9" id="KW-0132">Cell division</keyword>
<evidence type="ECO:0000256" key="6">
    <source>
        <dbReference type="ARBA" id="ARBA00023125"/>
    </source>
</evidence>
<feature type="active site" evidence="9">
    <location>
        <position position="244"/>
    </location>
</feature>
<dbReference type="AlphaFoldDB" id="A0A6N8U6C2"/>
<dbReference type="InterPro" id="IPR002104">
    <property type="entry name" value="Integrase_catalytic"/>
</dbReference>
<dbReference type="GO" id="GO:0005737">
    <property type="term" value="C:cytoplasm"/>
    <property type="evidence" value="ECO:0007669"/>
    <property type="project" value="UniProtKB-SubCell"/>
</dbReference>
<gene>
    <name evidence="9" type="primary">xerC</name>
    <name evidence="12" type="ORF">GSF08_07330</name>
</gene>
<dbReference type="GO" id="GO:0006313">
    <property type="term" value="P:DNA transposition"/>
    <property type="evidence" value="ECO:0007669"/>
    <property type="project" value="UniProtKB-UniRule"/>
</dbReference>
<dbReference type="CDD" id="cd00798">
    <property type="entry name" value="INT_XerDC_C"/>
    <property type="match status" value="1"/>
</dbReference>
<evidence type="ECO:0000256" key="8">
    <source>
        <dbReference type="ARBA" id="ARBA00023306"/>
    </source>
</evidence>
<feature type="domain" description="Tyr recombinase" evidence="10">
    <location>
        <begin position="108"/>
        <end position="289"/>
    </location>
</feature>
<evidence type="ECO:0000256" key="4">
    <source>
        <dbReference type="ARBA" id="ARBA00022829"/>
    </source>
</evidence>
<accession>A0A6N8U6C2</accession>
<dbReference type="PROSITE" id="PS51900">
    <property type="entry name" value="CB"/>
    <property type="match status" value="1"/>
</dbReference>
<dbReference type="InterPro" id="IPR013762">
    <property type="entry name" value="Integrase-like_cat_sf"/>
</dbReference>
<feature type="active site" evidence="9">
    <location>
        <position position="147"/>
    </location>
</feature>
<keyword evidence="4 9" id="KW-0159">Chromosome partition</keyword>
<dbReference type="InterPro" id="IPR050090">
    <property type="entry name" value="Tyrosine_recombinase_XerCD"/>
</dbReference>
<keyword evidence="13" id="KW-1185">Reference proteome</keyword>
<dbReference type="HAMAP" id="MF_01808">
    <property type="entry name" value="Recomb_XerC_XerD"/>
    <property type="match status" value="1"/>
</dbReference>
<keyword evidence="6 9" id="KW-0238">DNA-binding</keyword>
<evidence type="ECO:0000313" key="13">
    <source>
        <dbReference type="Proteomes" id="UP000434036"/>
    </source>
</evidence>
<evidence type="ECO:0000256" key="7">
    <source>
        <dbReference type="ARBA" id="ARBA00023172"/>
    </source>
</evidence>
<comment type="subcellular location">
    <subcellularLocation>
        <location evidence="1 9">Cytoplasm</location>
    </subcellularLocation>
</comment>
<evidence type="ECO:0000259" key="11">
    <source>
        <dbReference type="PROSITE" id="PS51900"/>
    </source>
</evidence>
<dbReference type="NCBIfam" id="NF001399">
    <property type="entry name" value="PRK00283.1"/>
    <property type="match status" value="1"/>
</dbReference>
<dbReference type="InterPro" id="IPR004107">
    <property type="entry name" value="Integrase_SAM-like_N"/>
</dbReference>
<evidence type="ECO:0000256" key="5">
    <source>
        <dbReference type="ARBA" id="ARBA00022908"/>
    </source>
</evidence>
<evidence type="ECO:0000256" key="2">
    <source>
        <dbReference type="ARBA" id="ARBA00022490"/>
    </source>
</evidence>
<dbReference type="Gene3D" id="1.10.443.10">
    <property type="entry name" value="Intergrase catalytic core"/>
    <property type="match status" value="1"/>
</dbReference>
<dbReference type="Pfam" id="PF02899">
    <property type="entry name" value="Phage_int_SAM_1"/>
    <property type="match status" value="1"/>
</dbReference>
<sequence length="301" mass="35144">MLVKDAVEDYLHYISVVDQKSLKTIASYHNDLKQYECFLTNTALIDRIEDVNFAVLQEFVGELGKVRKPSTVNHMISTLRTFHQYLTFTYPQMIDPTLYLHNSRIGSRLPKYFNEKDIIKLLDDFGDSDQEIFDHAILELLYGCGLRVSECCSLTLNQMHLEQSFLRVIGKGDKERMVPMNQRSVKIIRQYFDLVRCNWAVKRSPYVFINSHGKPVTRQYIHTMIKQKLREEGLDESLSAHSFRHSFATHLLDGGADLRVVQEMLGHADIATTQIYTHVQNKRLKQAYERFHPRSVKEEEK</sequence>
<dbReference type="Pfam" id="PF00589">
    <property type="entry name" value="Phage_integrase"/>
    <property type="match status" value="1"/>
</dbReference>
<keyword evidence="2 9" id="KW-0963">Cytoplasm</keyword>
<dbReference type="EMBL" id="WUUQ01000002">
    <property type="protein sequence ID" value="MXQ73748.1"/>
    <property type="molecule type" value="Genomic_DNA"/>
</dbReference>
<dbReference type="GO" id="GO:0009037">
    <property type="term" value="F:tyrosine-based site-specific recombinase activity"/>
    <property type="evidence" value="ECO:0007669"/>
    <property type="project" value="UniProtKB-UniRule"/>
</dbReference>
<dbReference type="PANTHER" id="PTHR30349:SF81">
    <property type="entry name" value="TYROSINE RECOMBINASE XERC"/>
    <property type="match status" value="1"/>
</dbReference>
<comment type="similarity">
    <text evidence="9">Belongs to the 'phage' integrase family. XerC subfamily.</text>
</comment>
<dbReference type="InterPro" id="IPR011010">
    <property type="entry name" value="DNA_brk_join_enz"/>
</dbReference>
<evidence type="ECO:0000313" key="12">
    <source>
        <dbReference type="EMBL" id="MXQ73748.1"/>
    </source>
</evidence>
<keyword evidence="7 9" id="KW-0233">DNA recombination</keyword>
<keyword evidence="5 9" id="KW-0229">DNA integration</keyword>